<dbReference type="Proteomes" id="UP000442707">
    <property type="component" value="Unassembled WGS sequence"/>
</dbReference>
<evidence type="ECO:0000313" key="1">
    <source>
        <dbReference type="EMBL" id="KAB1141106.1"/>
    </source>
</evidence>
<organism evidence="1 2">
    <name type="scientific">Streptomyces luteolifulvus</name>
    <dbReference type="NCBI Taxonomy" id="2615112"/>
    <lineage>
        <taxon>Bacteria</taxon>
        <taxon>Bacillati</taxon>
        <taxon>Actinomycetota</taxon>
        <taxon>Actinomycetes</taxon>
        <taxon>Kitasatosporales</taxon>
        <taxon>Streptomycetaceae</taxon>
        <taxon>Streptomyces</taxon>
    </lineage>
</organism>
<sequence>MEETQTVSRTGEPVTQAEAEQAGYALRELARSVSDPDALGVSEEQLDTVVQFFELGWTMGVRTGHTAPAVAGVPVDRETVTRAFAELLGRVSVPQYPGPALWQKVDYHGSVTQRHGALWVCAIHVHADPFGGEPELRYDLCEMRGVAPVTVVTGARRTSLTPLPVFRAMG</sequence>
<name>A0A6H9URZ8_9ACTN</name>
<evidence type="ECO:0000313" key="2">
    <source>
        <dbReference type="Proteomes" id="UP000442707"/>
    </source>
</evidence>
<comment type="caution">
    <text evidence="1">The sequence shown here is derived from an EMBL/GenBank/DDBJ whole genome shotgun (WGS) entry which is preliminary data.</text>
</comment>
<protein>
    <submittedName>
        <fullName evidence="1">Uncharacterized protein</fullName>
    </submittedName>
</protein>
<dbReference type="EMBL" id="VZRB01000034">
    <property type="protein sequence ID" value="KAB1141106.1"/>
    <property type="molecule type" value="Genomic_DNA"/>
</dbReference>
<accession>A0A6H9URZ8</accession>
<dbReference type="RefSeq" id="WP_150955652.1">
    <property type="nucleotide sequence ID" value="NZ_VZRB01000034.1"/>
</dbReference>
<gene>
    <name evidence="1" type="ORF">F7R91_33350</name>
</gene>
<dbReference type="AlphaFoldDB" id="A0A6H9URZ8"/>
<proteinExistence type="predicted"/>
<keyword evidence="2" id="KW-1185">Reference proteome</keyword>
<reference evidence="1 2" key="1">
    <citation type="submission" date="2019-09" db="EMBL/GenBank/DDBJ databases">
        <title>Screening of Novel Bioactive Compounds from Soil-Associated.</title>
        <authorList>
            <person name="Zhao S."/>
        </authorList>
    </citation>
    <scope>NUCLEOTIDE SEQUENCE [LARGE SCALE GENOMIC DNA]</scope>
    <source>
        <strain evidence="1 2">HIT-DPA4</strain>
    </source>
</reference>